<dbReference type="SUPFAM" id="SSF81296">
    <property type="entry name" value="E set domains"/>
    <property type="match status" value="1"/>
</dbReference>
<dbReference type="Gene3D" id="3.90.420.10">
    <property type="entry name" value="Oxidoreductase, molybdopterin-binding domain"/>
    <property type="match status" value="1"/>
</dbReference>
<dbReference type="PRINTS" id="PR00407">
    <property type="entry name" value="EUMOPTERIN"/>
</dbReference>
<feature type="domain" description="Oxidoreductase molybdopterin-binding" evidence="5">
    <location>
        <begin position="66"/>
        <end position="228"/>
    </location>
</feature>
<dbReference type="GO" id="GO:0008482">
    <property type="term" value="F:sulfite oxidase activity"/>
    <property type="evidence" value="ECO:0007669"/>
    <property type="project" value="TreeGrafter"/>
</dbReference>
<dbReference type="SUPFAM" id="SSF56524">
    <property type="entry name" value="Oxidoreductase molybdopterin-binding domain"/>
    <property type="match status" value="1"/>
</dbReference>
<keyword evidence="3" id="KW-0479">Metal-binding</keyword>
<dbReference type="InterPro" id="IPR014756">
    <property type="entry name" value="Ig_E-set"/>
</dbReference>
<dbReference type="GO" id="GO:0005739">
    <property type="term" value="C:mitochondrion"/>
    <property type="evidence" value="ECO:0007669"/>
    <property type="project" value="TreeGrafter"/>
</dbReference>
<proteinExistence type="predicted"/>
<dbReference type="PANTHER" id="PTHR19372">
    <property type="entry name" value="SULFITE REDUCTASE"/>
    <property type="match status" value="1"/>
</dbReference>
<dbReference type="PANTHER" id="PTHR19372:SF7">
    <property type="entry name" value="SULFITE OXIDASE, MITOCHONDRIAL"/>
    <property type="match status" value="1"/>
</dbReference>
<dbReference type="InterPro" id="IPR036374">
    <property type="entry name" value="OxRdtase_Mopterin-bd_sf"/>
</dbReference>
<dbReference type="GO" id="GO:0043546">
    <property type="term" value="F:molybdopterin cofactor binding"/>
    <property type="evidence" value="ECO:0007669"/>
    <property type="project" value="TreeGrafter"/>
</dbReference>
<evidence type="ECO:0000256" key="2">
    <source>
        <dbReference type="ARBA" id="ARBA00022505"/>
    </source>
</evidence>
<evidence type="ECO:0000259" key="6">
    <source>
        <dbReference type="Pfam" id="PF03404"/>
    </source>
</evidence>
<dbReference type="GO" id="GO:0020037">
    <property type="term" value="F:heme binding"/>
    <property type="evidence" value="ECO:0007669"/>
    <property type="project" value="TreeGrafter"/>
</dbReference>
<sequence length="358" mass="40560">MDETACGESELEYLRSYTLPTEERLRAACETIAPQGFYIRHPPSPHLLKNFITPDEDLFQTIHMGAATVAKEKWLLLIDGLVKRPFALTFSQLLQLPKTSVTAFHECYGSPVKPPTEAVWRIGNIKWTGVRLSYLLNLAQPFPEARYVWSDGLDRGTFHGVSSDRYEKDLPLEKASQDEVLVAFEINGQPLSKERGGPARLVVPGWFGTNMTKWLYRISLQDKRSPGPYTTTFYNETDPADPEGKRRRPVWKVEVNSIITKPVPEEAFKEGRIAVEGWAWCEEPVVGVLLSADEGKSWKETEITPREDYSWQKWSADIDLKPGDYKLIAQARAASGVQQPMSGRRNHVHTVHIKVVPV</sequence>
<dbReference type="EMBL" id="KZ678147">
    <property type="protein sequence ID" value="PSN60708.1"/>
    <property type="molecule type" value="Genomic_DNA"/>
</dbReference>
<dbReference type="InterPro" id="IPR005066">
    <property type="entry name" value="MoCF_OxRdtse_dimer"/>
</dbReference>
<feature type="domain" description="Moybdenum cofactor oxidoreductase dimerisation" evidence="6">
    <location>
        <begin position="249"/>
        <end position="343"/>
    </location>
</feature>
<evidence type="ECO:0000256" key="1">
    <source>
        <dbReference type="ARBA" id="ARBA00001924"/>
    </source>
</evidence>
<dbReference type="InterPro" id="IPR000572">
    <property type="entry name" value="OxRdtase_Mopterin-bd_dom"/>
</dbReference>
<dbReference type="Pfam" id="PF03404">
    <property type="entry name" value="Mo-co_dimer"/>
    <property type="match status" value="1"/>
</dbReference>
<evidence type="ECO:0000256" key="4">
    <source>
        <dbReference type="ARBA" id="ARBA00023002"/>
    </source>
</evidence>
<keyword evidence="2" id="KW-0500">Molybdenum</keyword>
<evidence type="ECO:0000259" key="5">
    <source>
        <dbReference type="Pfam" id="PF00174"/>
    </source>
</evidence>
<dbReference type="GO" id="GO:0006790">
    <property type="term" value="P:sulfur compound metabolic process"/>
    <property type="evidence" value="ECO:0007669"/>
    <property type="project" value="TreeGrafter"/>
</dbReference>
<dbReference type="Gene3D" id="2.60.40.650">
    <property type="match status" value="1"/>
</dbReference>
<dbReference type="InterPro" id="IPR008335">
    <property type="entry name" value="Mopterin_OxRdtase_euk"/>
</dbReference>
<evidence type="ECO:0000313" key="8">
    <source>
        <dbReference type="Proteomes" id="UP000240883"/>
    </source>
</evidence>
<dbReference type="Pfam" id="PF00174">
    <property type="entry name" value="Oxidored_molyb"/>
    <property type="match status" value="1"/>
</dbReference>
<gene>
    <name evidence="7" type="ORF">BS50DRAFT_578899</name>
</gene>
<evidence type="ECO:0000313" key="7">
    <source>
        <dbReference type="EMBL" id="PSN60708.1"/>
    </source>
</evidence>
<comment type="cofactor">
    <cofactor evidence="1">
        <name>Mo-molybdopterin</name>
        <dbReference type="ChEBI" id="CHEBI:71302"/>
    </cofactor>
</comment>
<accession>A0A2T2N6Q3</accession>
<keyword evidence="8" id="KW-1185">Reference proteome</keyword>
<dbReference type="Proteomes" id="UP000240883">
    <property type="component" value="Unassembled WGS sequence"/>
</dbReference>
<protein>
    <submittedName>
        <fullName evidence="7">Molybdopterin binding oxidoreductase</fullName>
    </submittedName>
</protein>
<dbReference type="STRING" id="1448308.A0A2T2N6Q3"/>
<dbReference type="OrthoDB" id="10051395at2759"/>
<dbReference type="GO" id="GO:0030151">
    <property type="term" value="F:molybdenum ion binding"/>
    <property type="evidence" value="ECO:0007669"/>
    <property type="project" value="InterPro"/>
</dbReference>
<evidence type="ECO:0000256" key="3">
    <source>
        <dbReference type="ARBA" id="ARBA00022723"/>
    </source>
</evidence>
<organism evidence="7 8">
    <name type="scientific">Corynespora cassiicola Philippines</name>
    <dbReference type="NCBI Taxonomy" id="1448308"/>
    <lineage>
        <taxon>Eukaryota</taxon>
        <taxon>Fungi</taxon>
        <taxon>Dikarya</taxon>
        <taxon>Ascomycota</taxon>
        <taxon>Pezizomycotina</taxon>
        <taxon>Dothideomycetes</taxon>
        <taxon>Pleosporomycetidae</taxon>
        <taxon>Pleosporales</taxon>
        <taxon>Corynesporascaceae</taxon>
        <taxon>Corynespora</taxon>
    </lineage>
</organism>
<dbReference type="AlphaFoldDB" id="A0A2T2N6Q3"/>
<reference evidence="7 8" key="1">
    <citation type="journal article" date="2018" name="Front. Microbiol.">
        <title>Genome-Wide Analysis of Corynespora cassiicola Leaf Fall Disease Putative Effectors.</title>
        <authorList>
            <person name="Lopez D."/>
            <person name="Ribeiro S."/>
            <person name="Label P."/>
            <person name="Fumanal B."/>
            <person name="Venisse J.S."/>
            <person name="Kohler A."/>
            <person name="de Oliveira R.R."/>
            <person name="Labutti K."/>
            <person name="Lipzen A."/>
            <person name="Lail K."/>
            <person name="Bauer D."/>
            <person name="Ohm R.A."/>
            <person name="Barry K.W."/>
            <person name="Spatafora J."/>
            <person name="Grigoriev I.V."/>
            <person name="Martin F.M."/>
            <person name="Pujade-Renaud V."/>
        </authorList>
    </citation>
    <scope>NUCLEOTIDE SEQUENCE [LARGE SCALE GENOMIC DNA]</scope>
    <source>
        <strain evidence="7 8">Philippines</strain>
    </source>
</reference>
<keyword evidence="4" id="KW-0560">Oxidoreductase</keyword>
<name>A0A2T2N6Q3_CORCC</name>